<accession>A0AAV3SEE1</accession>
<dbReference type="EMBL" id="BAAADN010000017">
    <property type="protein sequence ID" value="GAA0455397.1"/>
    <property type="molecule type" value="Genomic_DNA"/>
</dbReference>
<proteinExistence type="predicted"/>
<evidence type="ECO:0000313" key="2">
    <source>
        <dbReference type="Proteomes" id="UP001500962"/>
    </source>
</evidence>
<dbReference type="AlphaFoldDB" id="A0AAV3SEE1"/>
<sequence>MLRTGKNGNGSVLYRNERVLWVVRNELTAGTVDAAGRAVREEFRGIFGGESTDGGELFQMVVAANERESELIHEEKGNRVIVL</sequence>
<name>A0AAV3SEE1_HALDO</name>
<comment type="caution">
    <text evidence="1">The sequence shown here is derived from an EMBL/GenBank/DDBJ whole genome shotgun (WGS) entry which is preliminary data.</text>
</comment>
<dbReference type="Proteomes" id="UP001500962">
    <property type="component" value="Unassembled WGS sequence"/>
</dbReference>
<reference evidence="1" key="1">
    <citation type="journal article" date="2014" name="Int. J. Syst. Evol. Microbiol.">
        <title>Complete genome sequence of Corynebacterium casei LMG S-19264T (=DSM 44701T), isolated from a smear-ripened cheese.</title>
        <authorList>
            <consortium name="US DOE Joint Genome Institute (JGI-PGF)"/>
            <person name="Walter F."/>
            <person name="Albersmeier A."/>
            <person name="Kalinowski J."/>
            <person name="Ruckert C."/>
        </authorList>
    </citation>
    <scope>NUCLEOTIDE SEQUENCE</scope>
    <source>
        <strain evidence="1">JCM 12289</strain>
    </source>
</reference>
<protein>
    <submittedName>
        <fullName evidence="1">Uncharacterized protein</fullName>
    </submittedName>
</protein>
<reference evidence="1" key="2">
    <citation type="submission" date="2023-12" db="EMBL/GenBank/DDBJ databases">
        <authorList>
            <person name="Sun Q."/>
            <person name="Inoue M."/>
        </authorList>
    </citation>
    <scope>NUCLEOTIDE SEQUENCE</scope>
    <source>
        <strain evidence="1">JCM 12289</strain>
    </source>
</reference>
<gene>
    <name evidence="1" type="ORF">GCM10008985_09040</name>
</gene>
<evidence type="ECO:0000313" key="1">
    <source>
        <dbReference type="EMBL" id="GAA0455397.1"/>
    </source>
</evidence>
<organism evidence="1 2">
    <name type="scientific">Halococcus dombrowskii</name>
    <dbReference type="NCBI Taxonomy" id="179637"/>
    <lineage>
        <taxon>Archaea</taxon>
        <taxon>Methanobacteriati</taxon>
        <taxon>Methanobacteriota</taxon>
        <taxon>Stenosarchaea group</taxon>
        <taxon>Halobacteria</taxon>
        <taxon>Halobacteriales</taxon>
        <taxon>Halococcaceae</taxon>
        <taxon>Halococcus</taxon>
    </lineage>
</organism>